<keyword evidence="4 7" id="KW-1133">Transmembrane helix</keyword>
<dbReference type="GO" id="GO:0005886">
    <property type="term" value="C:plasma membrane"/>
    <property type="evidence" value="ECO:0007669"/>
    <property type="project" value="UniProtKB-SubCell"/>
</dbReference>
<evidence type="ECO:0000256" key="3">
    <source>
        <dbReference type="ARBA" id="ARBA00022692"/>
    </source>
</evidence>
<evidence type="ECO:0000256" key="2">
    <source>
        <dbReference type="ARBA" id="ARBA00022475"/>
    </source>
</evidence>
<feature type="transmembrane region" description="Helical" evidence="7">
    <location>
        <begin position="199"/>
        <end position="219"/>
    </location>
</feature>
<feature type="transmembrane region" description="Helical" evidence="7">
    <location>
        <begin position="240"/>
        <end position="266"/>
    </location>
</feature>
<dbReference type="EMBL" id="VGLS01000004">
    <property type="protein sequence ID" value="MBM3222236.1"/>
    <property type="molecule type" value="Genomic_DNA"/>
</dbReference>
<dbReference type="GO" id="GO:0015658">
    <property type="term" value="F:branched-chain amino acid transmembrane transporter activity"/>
    <property type="evidence" value="ECO:0007669"/>
    <property type="project" value="InterPro"/>
</dbReference>
<feature type="transmembrane region" description="Helical" evidence="7">
    <location>
        <begin position="325"/>
        <end position="345"/>
    </location>
</feature>
<feature type="region of interest" description="Disordered" evidence="6">
    <location>
        <begin position="360"/>
        <end position="381"/>
    </location>
</feature>
<reference evidence="8" key="1">
    <citation type="submission" date="2019-03" db="EMBL/GenBank/DDBJ databases">
        <title>Lake Tanganyika Metagenome-Assembled Genomes (MAGs).</title>
        <authorList>
            <person name="Tran P."/>
        </authorList>
    </citation>
    <scope>NUCLEOTIDE SEQUENCE</scope>
    <source>
        <strain evidence="8">K_DeepCast_65m_m2_066</strain>
    </source>
</reference>
<protein>
    <submittedName>
        <fullName evidence="8">Urea ABC transporter permease subunit UrtC</fullName>
    </submittedName>
</protein>
<dbReference type="NCBIfam" id="TIGR03408">
    <property type="entry name" value="urea_trans_UrtC"/>
    <property type="match status" value="1"/>
</dbReference>
<evidence type="ECO:0000313" key="8">
    <source>
        <dbReference type="EMBL" id="MBM3222236.1"/>
    </source>
</evidence>
<feature type="transmembrane region" description="Helical" evidence="7">
    <location>
        <begin position="119"/>
        <end position="141"/>
    </location>
</feature>
<keyword evidence="3 7" id="KW-0812">Transmembrane</keyword>
<evidence type="ECO:0000256" key="7">
    <source>
        <dbReference type="SAM" id="Phobius"/>
    </source>
</evidence>
<evidence type="ECO:0000256" key="5">
    <source>
        <dbReference type="ARBA" id="ARBA00023136"/>
    </source>
</evidence>
<evidence type="ECO:0000256" key="6">
    <source>
        <dbReference type="SAM" id="MobiDB-lite"/>
    </source>
</evidence>
<dbReference type="InterPro" id="IPR043428">
    <property type="entry name" value="LivM-like"/>
</dbReference>
<feature type="transmembrane region" description="Helical" evidence="7">
    <location>
        <begin position="45"/>
        <end position="64"/>
    </location>
</feature>
<dbReference type="InterPro" id="IPR001851">
    <property type="entry name" value="ABC_transp_permease"/>
</dbReference>
<comment type="subcellular location">
    <subcellularLocation>
        <location evidence="1">Cell membrane</location>
        <topology evidence="1">Multi-pass membrane protein</topology>
    </subcellularLocation>
</comment>
<evidence type="ECO:0000313" key="9">
    <source>
        <dbReference type="Proteomes" id="UP000712673"/>
    </source>
</evidence>
<name>A0A937VZ09_UNCTE</name>
<accession>A0A937VZ09</accession>
<dbReference type="Pfam" id="PF02653">
    <property type="entry name" value="BPD_transp_2"/>
    <property type="match status" value="1"/>
</dbReference>
<gene>
    <name evidence="8" type="primary">urtC</name>
    <name evidence="8" type="ORF">FJZ47_00305</name>
</gene>
<dbReference type="AlphaFoldDB" id="A0A937VZ09"/>
<dbReference type="CDD" id="cd06581">
    <property type="entry name" value="TM_PBP1_LivM_like"/>
    <property type="match status" value="1"/>
</dbReference>
<sequence>MQHSTPWRQALLPGILLALIVLIALPVLNVFGFLSDYYLNLFGKYLALAILALGMDLIWGYAGILSLGQAIFFGFGGYAMGMYLMLASSGQGVYGERIPDFMVWNRLTSLPLFWQPFQYFPLAIVLALLLPALAACFFGLLTFRRRVSGTYFAILTQAMAFATWLMCNRNEMNLGGTNGLTDFKMLFGFSLNEPSTLRVLYLVTALLLVVAFMGCKWLVASKMGLVLTAMRDQEQRLRFLGYPIAHYKIFIFALAAALAGLAGALYAPQVGIITPSQIGVLPSLEVVVWVATGGRGTLIGAILGAVGINAARSFLTAYYPEWWPIILGGLFVGVVILFPNGLVGIPRQIAQRLQRARAHCSAPPTSGAPTLDGAGRARLAK</sequence>
<keyword evidence="2" id="KW-1003">Cell membrane</keyword>
<dbReference type="PANTHER" id="PTHR30482">
    <property type="entry name" value="HIGH-AFFINITY BRANCHED-CHAIN AMINO ACID TRANSPORT SYSTEM PERMEASE"/>
    <property type="match status" value="1"/>
</dbReference>
<feature type="transmembrane region" description="Helical" evidence="7">
    <location>
        <begin position="12"/>
        <end position="33"/>
    </location>
</feature>
<evidence type="ECO:0000256" key="4">
    <source>
        <dbReference type="ARBA" id="ARBA00022989"/>
    </source>
</evidence>
<dbReference type="PANTHER" id="PTHR30482:SF4">
    <property type="entry name" value="SLR1201 PROTEIN"/>
    <property type="match status" value="1"/>
</dbReference>
<keyword evidence="5 7" id="KW-0472">Membrane</keyword>
<proteinExistence type="predicted"/>
<dbReference type="Proteomes" id="UP000712673">
    <property type="component" value="Unassembled WGS sequence"/>
</dbReference>
<feature type="transmembrane region" description="Helical" evidence="7">
    <location>
        <begin position="71"/>
        <end position="94"/>
    </location>
</feature>
<comment type="caution">
    <text evidence="8">The sequence shown here is derived from an EMBL/GenBank/DDBJ whole genome shotgun (WGS) entry which is preliminary data.</text>
</comment>
<dbReference type="InterPro" id="IPR017778">
    <property type="entry name" value="ABC_transptr_urea_perm_UrtC"/>
</dbReference>
<evidence type="ECO:0000256" key="1">
    <source>
        <dbReference type="ARBA" id="ARBA00004651"/>
    </source>
</evidence>
<organism evidence="8 9">
    <name type="scientific">Tectimicrobiota bacterium</name>
    <dbReference type="NCBI Taxonomy" id="2528274"/>
    <lineage>
        <taxon>Bacteria</taxon>
        <taxon>Pseudomonadati</taxon>
        <taxon>Nitrospinota/Tectimicrobiota group</taxon>
        <taxon>Candidatus Tectimicrobiota</taxon>
    </lineage>
</organism>